<evidence type="ECO:0000313" key="10">
    <source>
        <dbReference type="EMBL" id="MCF8715045.1"/>
    </source>
</evidence>
<feature type="transmembrane region" description="Helical" evidence="8">
    <location>
        <begin position="209"/>
        <end position="229"/>
    </location>
</feature>
<evidence type="ECO:0000256" key="6">
    <source>
        <dbReference type="ARBA" id="ARBA00022989"/>
    </source>
</evidence>
<feature type="transmembrane region" description="Helical" evidence="8">
    <location>
        <begin position="258"/>
        <end position="280"/>
    </location>
</feature>
<feature type="transmembrane region" description="Helical" evidence="8">
    <location>
        <begin position="349"/>
        <end position="373"/>
    </location>
</feature>
<keyword evidence="7 8" id="KW-0472">Membrane</keyword>
<evidence type="ECO:0000313" key="11">
    <source>
        <dbReference type="Proteomes" id="UP000829517"/>
    </source>
</evidence>
<gene>
    <name evidence="10" type="ORF">JM658_09440</name>
</gene>
<feature type="transmembrane region" description="Helical" evidence="8">
    <location>
        <begin position="84"/>
        <end position="102"/>
    </location>
</feature>
<dbReference type="Pfam" id="PF13231">
    <property type="entry name" value="PMT_2"/>
    <property type="match status" value="1"/>
</dbReference>
<evidence type="ECO:0000256" key="4">
    <source>
        <dbReference type="ARBA" id="ARBA00022679"/>
    </source>
</evidence>
<evidence type="ECO:0000256" key="8">
    <source>
        <dbReference type="SAM" id="Phobius"/>
    </source>
</evidence>
<organism evidence="10 11">
    <name type="scientific">Joostella atrarenae</name>
    <dbReference type="NCBI Taxonomy" id="679257"/>
    <lineage>
        <taxon>Bacteria</taxon>
        <taxon>Pseudomonadati</taxon>
        <taxon>Bacteroidota</taxon>
        <taxon>Flavobacteriia</taxon>
        <taxon>Flavobacteriales</taxon>
        <taxon>Flavobacteriaceae</taxon>
        <taxon>Joostella</taxon>
    </lineage>
</organism>
<sequence length="544" mass="63343">MIDYIEKNTVKIILFVCIAIFLTNLNVIYVNIMEARNFVTAREMLHNGNWILTTMNDFPRYEKPPFPTWLTAISASLLGVHNLFALRLPAALSAIILVFFVYKISNLLFNNKKLSFYASLILATSFYIIFSGRNGQWDIFTHSFMSISIYYLIMMLKHKEHLWRNSLISGVFFGIAFLCKGPVSLYALWLPFLIAYGITYKEEVKKNKVLPFVISLILGLLIGISWFAYVRIADPQSFLDIAKEEAGNWTSYNVRPFYYYWSFFTQSGIWTIPAFVALLYPYLKNRVSDKKGYTFTFAWTMASVILLSIIPEKKSRYLLPVLIPMALNTAFYIEYLILHFKELKKGERFPVYFNFGLIGLIGVAFPIGGFIFLKDKLEGFYLSFIVTSIFLFSIGICIFYFLRKKKMAQVFYLTISFIMTILVFGFPLAKTFNTNYHYNNIENLKTNLKLYSLGEPSPEMIWHLGRTAPEIKHGSHLTIPEESVFGILVNKDNEEEFKRIFEDKYVVEFIEEYDVNYTANPGERAYKNRLTSNFYIIKKVNYDN</sequence>
<dbReference type="Proteomes" id="UP000829517">
    <property type="component" value="Unassembled WGS sequence"/>
</dbReference>
<proteinExistence type="predicted"/>
<feature type="transmembrane region" description="Helical" evidence="8">
    <location>
        <begin position="317"/>
        <end position="337"/>
    </location>
</feature>
<feature type="transmembrane region" description="Helical" evidence="8">
    <location>
        <begin position="136"/>
        <end position="153"/>
    </location>
</feature>
<keyword evidence="2" id="KW-1003">Cell membrane</keyword>
<dbReference type="PANTHER" id="PTHR33908">
    <property type="entry name" value="MANNOSYLTRANSFERASE YKCB-RELATED"/>
    <property type="match status" value="1"/>
</dbReference>
<protein>
    <submittedName>
        <fullName evidence="10">Glycosyltransferase family 39 protein</fullName>
    </submittedName>
</protein>
<keyword evidence="5 8" id="KW-0812">Transmembrane</keyword>
<dbReference type="InterPro" id="IPR038731">
    <property type="entry name" value="RgtA/B/C-like"/>
</dbReference>
<keyword evidence="4" id="KW-0808">Transferase</keyword>
<feature type="transmembrane region" description="Helical" evidence="8">
    <location>
        <begin position="12"/>
        <end position="32"/>
    </location>
</feature>
<keyword evidence="3" id="KW-0328">Glycosyltransferase</keyword>
<evidence type="ECO:0000256" key="7">
    <source>
        <dbReference type="ARBA" id="ARBA00023136"/>
    </source>
</evidence>
<dbReference type="InterPro" id="IPR050297">
    <property type="entry name" value="LipidA_mod_glycosyltrf_83"/>
</dbReference>
<feature type="transmembrane region" description="Helical" evidence="8">
    <location>
        <begin position="409"/>
        <end position="429"/>
    </location>
</feature>
<feature type="transmembrane region" description="Helical" evidence="8">
    <location>
        <begin position="162"/>
        <end position="178"/>
    </location>
</feature>
<comment type="subcellular location">
    <subcellularLocation>
        <location evidence="1">Cell membrane</location>
        <topology evidence="1">Multi-pass membrane protein</topology>
    </subcellularLocation>
</comment>
<name>A0ABS9J3N8_9FLAO</name>
<comment type="caution">
    <text evidence="10">The sequence shown here is derived from an EMBL/GenBank/DDBJ whole genome shotgun (WGS) entry which is preliminary data.</text>
</comment>
<keyword evidence="11" id="KW-1185">Reference proteome</keyword>
<dbReference type="EMBL" id="JAETXX010000005">
    <property type="protein sequence ID" value="MCF8715045.1"/>
    <property type="molecule type" value="Genomic_DNA"/>
</dbReference>
<evidence type="ECO:0000259" key="9">
    <source>
        <dbReference type="Pfam" id="PF13231"/>
    </source>
</evidence>
<feature type="transmembrane region" description="Helical" evidence="8">
    <location>
        <begin position="292"/>
        <end position="311"/>
    </location>
</feature>
<dbReference type="PANTHER" id="PTHR33908:SF3">
    <property type="entry name" value="UNDECAPRENYL PHOSPHATE-ALPHA-4-AMINO-4-DEOXY-L-ARABINOSE ARABINOSYL TRANSFERASE"/>
    <property type="match status" value="1"/>
</dbReference>
<feature type="domain" description="Glycosyltransferase RgtA/B/C/D-like" evidence="9">
    <location>
        <begin position="63"/>
        <end position="222"/>
    </location>
</feature>
<keyword evidence="6 8" id="KW-1133">Transmembrane helix</keyword>
<accession>A0ABS9J3N8</accession>
<dbReference type="RefSeq" id="WP_236959011.1">
    <property type="nucleotide sequence ID" value="NZ_JAETXX010000005.1"/>
</dbReference>
<evidence type="ECO:0000256" key="1">
    <source>
        <dbReference type="ARBA" id="ARBA00004651"/>
    </source>
</evidence>
<reference evidence="10 11" key="1">
    <citation type="submission" date="2021-01" db="EMBL/GenBank/DDBJ databases">
        <title>Genome sequencing of Joostella atrarenae M1-2 (= KCTC 23194).</title>
        <authorList>
            <person name="Zakaria M.R."/>
            <person name="Lam M.Q."/>
            <person name="Chong C.S."/>
        </authorList>
    </citation>
    <scope>NUCLEOTIDE SEQUENCE [LARGE SCALE GENOMIC DNA]</scope>
    <source>
        <strain evidence="10 11">M1-2</strain>
    </source>
</reference>
<feature type="transmembrane region" description="Helical" evidence="8">
    <location>
        <begin position="114"/>
        <end position="130"/>
    </location>
</feature>
<evidence type="ECO:0000256" key="5">
    <source>
        <dbReference type="ARBA" id="ARBA00022692"/>
    </source>
</evidence>
<feature type="transmembrane region" description="Helical" evidence="8">
    <location>
        <begin position="379"/>
        <end position="402"/>
    </location>
</feature>
<evidence type="ECO:0000256" key="2">
    <source>
        <dbReference type="ARBA" id="ARBA00022475"/>
    </source>
</evidence>
<evidence type="ECO:0000256" key="3">
    <source>
        <dbReference type="ARBA" id="ARBA00022676"/>
    </source>
</evidence>